<accession>A0A915KQ42</accession>
<dbReference type="AlphaFoldDB" id="A0A915KQ42"/>
<protein>
    <submittedName>
        <fullName evidence="2">Uncharacterized protein</fullName>
    </submittedName>
</protein>
<sequence length="135" mass="15708">MGSAGGGSRAVIRTSYDGDFDFSVAPFIQFFFILSNWKDFTANQATNATSEKGEDAGDERHGRSQKVWVAFLNLSFVNQTFSLEKTIKNKKSTYKNYIICKKNERQRRKMKYIINETRTKEEQRLLTLKYNKRLV</sequence>
<name>A0A915KQ42_ROMCU</name>
<reference evidence="2" key="1">
    <citation type="submission" date="2022-11" db="UniProtKB">
        <authorList>
            <consortium name="WormBaseParasite"/>
        </authorList>
    </citation>
    <scope>IDENTIFICATION</scope>
</reference>
<dbReference type="Proteomes" id="UP000887565">
    <property type="component" value="Unplaced"/>
</dbReference>
<dbReference type="WBParaSite" id="nRc.2.0.1.t40195-RA">
    <property type="protein sequence ID" value="nRc.2.0.1.t40195-RA"/>
    <property type="gene ID" value="nRc.2.0.1.g40195"/>
</dbReference>
<evidence type="ECO:0000313" key="1">
    <source>
        <dbReference type="Proteomes" id="UP000887565"/>
    </source>
</evidence>
<organism evidence="1 2">
    <name type="scientific">Romanomermis culicivorax</name>
    <name type="common">Nematode worm</name>
    <dbReference type="NCBI Taxonomy" id="13658"/>
    <lineage>
        <taxon>Eukaryota</taxon>
        <taxon>Metazoa</taxon>
        <taxon>Ecdysozoa</taxon>
        <taxon>Nematoda</taxon>
        <taxon>Enoplea</taxon>
        <taxon>Dorylaimia</taxon>
        <taxon>Mermithida</taxon>
        <taxon>Mermithoidea</taxon>
        <taxon>Mermithidae</taxon>
        <taxon>Romanomermis</taxon>
    </lineage>
</organism>
<keyword evidence="1" id="KW-1185">Reference proteome</keyword>
<evidence type="ECO:0000313" key="2">
    <source>
        <dbReference type="WBParaSite" id="nRc.2.0.1.t40195-RA"/>
    </source>
</evidence>
<proteinExistence type="predicted"/>